<sequence>MAMEGMRSRATKEVFPLAHVCNDTNKMTLVNPQGVRLGVYKQNVEQAIRSYEKRLNKIVWQALSQEEKEKLDANKPIRYLENKAALNKALERLNWPISLKELSMLENEILAGKMYIQQAMELQEAAKKSCVSKALVEQQKPQGNPTKKIKPKKVDPLKGQKVIARCDENGFYFPGVVKKCLNPTHALVGFKYGDTKVVPTSFITPVGGAMPCPLLQVGDYVFAKIVIPKGFDFYVPAIVIALPNPDSASEKFYTVLKCNNRREFCPRSALIKISQNKYALSCSHIKSPPLQENPKGKDVEVRDSAFVLCPLKEADLGGLKEPKQENPRRKKKKPAKRPPLQEVVSSDSDDSSRGTRSQESHPKTQPEPKRRPSARGLGLPAIAATCPPPAAPPCPLQGSHSSKGLRTIEKP</sequence>
<keyword evidence="4" id="KW-1185">Reference proteome</keyword>
<accession>A0A8D2CXY6</accession>
<dbReference type="GeneTree" id="ENSGT00940000157237"/>
<reference evidence="3" key="2">
    <citation type="submission" date="2025-09" db="UniProtKB">
        <authorList>
            <consortium name="Ensembl"/>
        </authorList>
    </citation>
    <scope>IDENTIFICATION</scope>
</reference>
<feature type="region of interest" description="Disordered" evidence="1">
    <location>
        <begin position="317"/>
        <end position="411"/>
    </location>
</feature>
<reference evidence="3" key="1">
    <citation type="submission" date="2025-08" db="UniProtKB">
        <authorList>
            <consortium name="Ensembl"/>
        </authorList>
    </citation>
    <scope>IDENTIFICATION</scope>
</reference>
<feature type="compositionally biased region" description="Basic and acidic residues" evidence="1">
    <location>
        <begin position="317"/>
        <end position="327"/>
    </location>
</feature>
<dbReference type="InterPro" id="IPR032770">
    <property type="entry name" value="DUF4537"/>
</dbReference>
<gene>
    <name evidence="3" type="primary">VWA3B</name>
</gene>
<name>A0A8D2CXY6_SCIVU</name>
<dbReference type="Proteomes" id="UP000694564">
    <property type="component" value="Chromosome 14"/>
</dbReference>
<evidence type="ECO:0000313" key="4">
    <source>
        <dbReference type="Proteomes" id="UP000694564"/>
    </source>
</evidence>
<dbReference type="AlphaFoldDB" id="A0A8D2CXY6"/>
<proteinExistence type="predicted"/>
<evidence type="ECO:0000256" key="1">
    <source>
        <dbReference type="SAM" id="MobiDB-lite"/>
    </source>
</evidence>
<feature type="compositionally biased region" description="Basic and acidic residues" evidence="1">
    <location>
        <begin position="350"/>
        <end position="370"/>
    </location>
</feature>
<dbReference type="Pfam" id="PF15057">
    <property type="entry name" value="DUF4537"/>
    <property type="match status" value="1"/>
</dbReference>
<protein>
    <submittedName>
        <fullName evidence="3">von Willebrand factor A domain containing 3B</fullName>
    </submittedName>
</protein>
<evidence type="ECO:0000259" key="2">
    <source>
        <dbReference type="Pfam" id="PF15057"/>
    </source>
</evidence>
<feature type="domain" description="DUF4537" evidence="2">
    <location>
        <begin position="159"/>
        <end position="285"/>
    </location>
</feature>
<dbReference type="Ensembl" id="ENSSVLT00005018187.1">
    <property type="protein sequence ID" value="ENSSVLP00005016372.1"/>
    <property type="gene ID" value="ENSSVLG00005012929.1"/>
</dbReference>
<dbReference type="PANTHER" id="PTHR46785">
    <property type="entry name" value="VON WILLEBRAND FACTOR A DOMAIN-CONTAINING PROTEIN 3B"/>
    <property type="match status" value="1"/>
</dbReference>
<evidence type="ECO:0000313" key="3">
    <source>
        <dbReference type="Ensembl" id="ENSSVLP00005016372.1"/>
    </source>
</evidence>
<feature type="compositionally biased region" description="Pro residues" evidence="1">
    <location>
        <begin position="386"/>
        <end position="395"/>
    </location>
</feature>
<dbReference type="PANTHER" id="PTHR46785:SF1">
    <property type="entry name" value="VON WILLEBRAND FACTOR A DOMAIN-CONTAINING PROTEIN 3B"/>
    <property type="match status" value="1"/>
</dbReference>
<organism evidence="3 4">
    <name type="scientific">Sciurus vulgaris</name>
    <name type="common">Eurasian red squirrel</name>
    <dbReference type="NCBI Taxonomy" id="55149"/>
    <lineage>
        <taxon>Eukaryota</taxon>
        <taxon>Metazoa</taxon>
        <taxon>Chordata</taxon>
        <taxon>Craniata</taxon>
        <taxon>Vertebrata</taxon>
        <taxon>Euteleostomi</taxon>
        <taxon>Mammalia</taxon>
        <taxon>Eutheria</taxon>
        <taxon>Euarchontoglires</taxon>
        <taxon>Glires</taxon>
        <taxon>Rodentia</taxon>
        <taxon>Sciuromorpha</taxon>
        <taxon>Sciuridae</taxon>
        <taxon>Sciurinae</taxon>
        <taxon>Sciurini</taxon>
        <taxon>Sciurus</taxon>
    </lineage>
</organism>